<dbReference type="RefSeq" id="WP_159332904.1">
    <property type="nucleotide sequence ID" value="NZ_CP068089.1"/>
</dbReference>
<name>A0A654DGK7_SPHMU</name>
<keyword evidence="1" id="KW-0812">Transmembrane</keyword>
<evidence type="ECO:0000256" key="1">
    <source>
        <dbReference type="SAM" id="Phobius"/>
    </source>
</evidence>
<evidence type="ECO:0000313" key="3">
    <source>
        <dbReference type="Proteomes" id="UP000432350"/>
    </source>
</evidence>
<dbReference type="EMBL" id="CABWMV010000025">
    <property type="protein sequence ID" value="VXD04304.1"/>
    <property type="molecule type" value="Genomic_DNA"/>
</dbReference>
<keyword evidence="1" id="KW-0472">Membrane</keyword>
<feature type="transmembrane region" description="Helical" evidence="1">
    <location>
        <begin position="31"/>
        <end position="51"/>
    </location>
</feature>
<proteinExistence type="predicted"/>
<reference evidence="2 3" key="1">
    <citation type="submission" date="2019-10" db="EMBL/GenBank/DDBJ databases">
        <authorList>
            <person name="Karimi E."/>
        </authorList>
    </citation>
    <scope>NUCLEOTIDE SEQUENCE [LARGE SCALE GENOMIC DNA]</scope>
    <source>
        <strain evidence="2">Sphingobacterium sp. 8BC</strain>
    </source>
</reference>
<dbReference type="Proteomes" id="UP000432350">
    <property type="component" value="Unassembled WGS sequence"/>
</dbReference>
<sequence length="238" mass="26904">MEGKTGNLDGMGVENTEQAERNKLSKKSSRFLIVLPFLLPLFFIGKTFGWWQKEFVARGYIIGIESNGKVYELGNGGVFAFSKSFIRDKNVFLKAGAGTVCFISALAEQQYQLNSETTVNPFFQGSVTFISNSESSKVYCQEEKKYIDASSFYTVNSVFDRKGHLLLAYSTDNEAPRSSRKTPFIKTIINQGMSRRSGGSVSDVEDPYINVSEIFEQFFDRKLNYSVDEEKKIIRLIL</sequence>
<accession>A0A654DGK7</accession>
<evidence type="ECO:0000313" key="2">
    <source>
        <dbReference type="EMBL" id="VXD04304.1"/>
    </source>
</evidence>
<organism evidence="2 3">
    <name type="scientific">Sphingobacterium multivorum</name>
    <dbReference type="NCBI Taxonomy" id="28454"/>
    <lineage>
        <taxon>Bacteria</taxon>
        <taxon>Pseudomonadati</taxon>
        <taxon>Bacteroidota</taxon>
        <taxon>Sphingobacteriia</taxon>
        <taxon>Sphingobacteriales</taxon>
        <taxon>Sphingobacteriaceae</taxon>
        <taxon>Sphingobacterium</taxon>
    </lineage>
</organism>
<gene>
    <name evidence="2" type="ORF">SPHINGO8BC_60180</name>
</gene>
<protein>
    <submittedName>
        <fullName evidence="2">Uncharacterized protein</fullName>
    </submittedName>
</protein>
<keyword evidence="1" id="KW-1133">Transmembrane helix</keyword>
<dbReference type="AlphaFoldDB" id="A0A654DGK7"/>